<comment type="caution">
    <text evidence="3">The sequence shown here is derived from an EMBL/GenBank/DDBJ whole genome shotgun (WGS) entry which is preliminary data.</text>
</comment>
<reference evidence="4" key="1">
    <citation type="journal article" date="2019" name="Int. J. Syst. Evol. Microbiol.">
        <title>The Global Catalogue of Microorganisms (GCM) 10K type strain sequencing project: providing services to taxonomists for standard genome sequencing and annotation.</title>
        <authorList>
            <consortium name="The Broad Institute Genomics Platform"/>
            <consortium name="The Broad Institute Genome Sequencing Center for Infectious Disease"/>
            <person name="Wu L."/>
            <person name="Ma J."/>
        </authorList>
    </citation>
    <scope>NUCLEOTIDE SEQUENCE [LARGE SCALE GENOMIC DNA]</scope>
    <source>
        <strain evidence="4">NBRC 110107</strain>
    </source>
</reference>
<keyword evidence="2" id="KW-0732">Signal</keyword>
<feature type="compositionally biased region" description="Basic and acidic residues" evidence="1">
    <location>
        <begin position="70"/>
        <end position="102"/>
    </location>
</feature>
<feature type="region of interest" description="Disordered" evidence="1">
    <location>
        <begin position="21"/>
        <end position="102"/>
    </location>
</feature>
<gene>
    <name evidence="3" type="ORF">GCM10007859_28770</name>
</gene>
<feature type="compositionally biased region" description="Basic and acidic residues" evidence="1">
    <location>
        <begin position="33"/>
        <end position="51"/>
    </location>
</feature>
<evidence type="ECO:0000256" key="2">
    <source>
        <dbReference type="SAM" id="SignalP"/>
    </source>
</evidence>
<evidence type="ECO:0000313" key="3">
    <source>
        <dbReference type="EMBL" id="GLS02837.1"/>
    </source>
</evidence>
<accession>A0ABQ6BNJ6</accession>
<name>A0ABQ6BNJ6_9CAUL</name>
<dbReference type="Proteomes" id="UP001156921">
    <property type="component" value="Unassembled WGS sequence"/>
</dbReference>
<organism evidence="3 4">
    <name type="scientific">Brevundimonas denitrificans</name>
    <dbReference type="NCBI Taxonomy" id="1443434"/>
    <lineage>
        <taxon>Bacteria</taxon>
        <taxon>Pseudomonadati</taxon>
        <taxon>Pseudomonadota</taxon>
        <taxon>Alphaproteobacteria</taxon>
        <taxon>Caulobacterales</taxon>
        <taxon>Caulobacteraceae</taxon>
        <taxon>Brevundimonas</taxon>
    </lineage>
</organism>
<feature type="signal peptide" evidence="2">
    <location>
        <begin position="1"/>
        <end position="23"/>
    </location>
</feature>
<dbReference type="RefSeq" id="WP_284223783.1">
    <property type="nucleotide sequence ID" value="NZ_BSOY01000134.1"/>
</dbReference>
<evidence type="ECO:0000256" key="1">
    <source>
        <dbReference type="SAM" id="MobiDB-lite"/>
    </source>
</evidence>
<keyword evidence="4" id="KW-1185">Reference proteome</keyword>
<dbReference type="EMBL" id="BSOY01000134">
    <property type="protein sequence ID" value="GLS02837.1"/>
    <property type="molecule type" value="Genomic_DNA"/>
</dbReference>
<protein>
    <submittedName>
        <fullName evidence="3">Uncharacterized protein</fullName>
    </submittedName>
</protein>
<sequence length="322" mass="35677">MNRFIPITTAFILSLAAPTAALADDPGNGKGNGGDRQERGDRGRGDDRGEGRGNGNGNGNGNRNNGDGGGRSEDRRAERPDSRLVEVVRGARDGRDARDDDRRELRRTVEREVFQTRDGRPVVYFHREDDRGLIAGCPPGLAKKDNGCLPPGQARQIARAAAADRYEWLWRARDDDSRYRYDNGYLYRMNPQGSLLGYLPVLGGALAPGATWPSQYAWQPAPDYYSSYFGLPQGRDYRYADGALYGVDPQTNMISQVAALLTGQNLSVGQPLPSGYDIYNVPYEYRGQYADNADAMYRYNDGYVYQADPKTQLITAVIQLLT</sequence>
<evidence type="ECO:0000313" key="4">
    <source>
        <dbReference type="Proteomes" id="UP001156921"/>
    </source>
</evidence>
<proteinExistence type="predicted"/>
<feature type="chain" id="PRO_5045945659" evidence="2">
    <location>
        <begin position="24"/>
        <end position="322"/>
    </location>
</feature>